<organism evidence="3 4">
    <name type="scientific">Phaseolus coccineus</name>
    <name type="common">Scarlet runner bean</name>
    <name type="synonym">Phaseolus multiflorus</name>
    <dbReference type="NCBI Taxonomy" id="3886"/>
    <lineage>
        <taxon>Eukaryota</taxon>
        <taxon>Viridiplantae</taxon>
        <taxon>Streptophyta</taxon>
        <taxon>Embryophyta</taxon>
        <taxon>Tracheophyta</taxon>
        <taxon>Spermatophyta</taxon>
        <taxon>Magnoliopsida</taxon>
        <taxon>eudicotyledons</taxon>
        <taxon>Gunneridae</taxon>
        <taxon>Pentapetalae</taxon>
        <taxon>rosids</taxon>
        <taxon>fabids</taxon>
        <taxon>Fabales</taxon>
        <taxon>Fabaceae</taxon>
        <taxon>Papilionoideae</taxon>
        <taxon>50 kb inversion clade</taxon>
        <taxon>NPAAA clade</taxon>
        <taxon>indigoferoid/millettioid clade</taxon>
        <taxon>Phaseoleae</taxon>
        <taxon>Phaseolus</taxon>
    </lineage>
</organism>
<proteinExistence type="predicted"/>
<gene>
    <name evidence="3" type="ORF">VNO80_33075</name>
    <name evidence="2" type="ORF">VNO80_35521</name>
</gene>
<reference evidence="3 4" key="1">
    <citation type="submission" date="2024-01" db="EMBL/GenBank/DDBJ databases">
        <title>The genomes of 5 underutilized Papilionoideae crops provide insights into root nodulation and disease resistanc.</title>
        <authorList>
            <person name="Jiang F."/>
        </authorList>
    </citation>
    <scope>NUCLEOTIDE SEQUENCE [LARGE SCALE GENOMIC DNA]</scope>
    <source>
        <strain evidence="3">JINMINGXINNONG_FW02</strain>
        <tissue evidence="3">Leaves</tissue>
    </source>
</reference>
<comment type="caution">
    <text evidence="3">The sequence shown here is derived from an EMBL/GenBank/DDBJ whole genome shotgun (WGS) entry which is preliminary data.</text>
</comment>
<evidence type="ECO:0000256" key="1">
    <source>
        <dbReference type="SAM" id="MobiDB-lite"/>
    </source>
</evidence>
<dbReference type="AlphaFoldDB" id="A0AAN9KYL5"/>
<sequence length="99" mass="10763">MNTNRLLLPSNLIHKTGSGWIGKFEACLSGLVSQSAFPDIGSTEEGSIAGEGDSKRERHASSTLVLSIHVQQSLSMLELLMAVPLNYEMLESSCFDCLY</sequence>
<evidence type="ECO:0000313" key="3">
    <source>
        <dbReference type="EMBL" id="KAK7326260.1"/>
    </source>
</evidence>
<dbReference type="EMBL" id="JAYMYR010000071">
    <property type="protein sequence ID" value="KAK7326260.1"/>
    <property type="molecule type" value="Genomic_DNA"/>
</dbReference>
<accession>A0AAN9KYL5</accession>
<evidence type="ECO:0000313" key="2">
    <source>
        <dbReference type="EMBL" id="KAK7321859.1"/>
    </source>
</evidence>
<dbReference type="Proteomes" id="UP001374584">
    <property type="component" value="Unassembled WGS sequence"/>
</dbReference>
<feature type="region of interest" description="Disordered" evidence="1">
    <location>
        <begin position="37"/>
        <end position="56"/>
    </location>
</feature>
<dbReference type="EMBL" id="JAYMYR010000235">
    <property type="protein sequence ID" value="KAK7321859.1"/>
    <property type="molecule type" value="Genomic_DNA"/>
</dbReference>
<keyword evidence="4" id="KW-1185">Reference proteome</keyword>
<evidence type="ECO:0000313" key="4">
    <source>
        <dbReference type="Proteomes" id="UP001374584"/>
    </source>
</evidence>
<protein>
    <submittedName>
        <fullName evidence="3">Uncharacterized protein</fullName>
    </submittedName>
</protein>
<name>A0AAN9KYL5_PHACN</name>